<dbReference type="EMBL" id="RQYT01000026">
    <property type="protein sequence ID" value="RRD48929.1"/>
    <property type="molecule type" value="Genomic_DNA"/>
</dbReference>
<dbReference type="Proteomes" id="UP000280935">
    <property type="component" value="Unassembled WGS sequence"/>
</dbReference>
<feature type="transmembrane region" description="Helical" evidence="9">
    <location>
        <begin position="201"/>
        <end position="224"/>
    </location>
</feature>
<keyword evidence="5 8" id="KW-0812">Transmembrane</keyword>
<keyword evidence="4" id="KW-1003">Cell membrane</keyword>
<dbReference type="OrthoDB" id="1016457at2"/>
<protein>
    <submittedName>
        <fullName evidence="10">Metal ABC transporter permease</fullName>
    </submittedName>
</protein>
<feature type="transmembrane region" description="Helical" evidence="9">
    <location>
        <begin position="231"/>
        <end position="252"/>
    </location>
</feature>
<dbReference type="GO" id="GO:0043190">
    <property type="term" value="C:ATP-binding cassette (ABC) transporter complex"/>
    <property type="evidence" value="ECO:0007669"/>
    <property type="project" value="InterPro"/>
</dbReference>
<comment type="caution">
    <text evidence="10">The sequence shown here is derived from an EMBL/GenBank/DDBJ whole genome shotgun (WGS) entry which is preliminary data.</text>
</comment>
<evidence type="ECO:0000256" key="2">
    <source>
        <dbReference type="ARBA" id="ARBA00008034"/>
    </source>
</evidence>
<evidence type="ECO:0000256" key="1">
    <source>
        <dbReference type="ARBA" id="ARBA00004651"/>
    </source>
</evidence>
<reference evidence="10 11" key="1">
    <citation type="submission" date="2018-11" db="EMBL/GenBank/DDBJ databases">
        <title>Genomes From Bacteria Associated with the Canine Oral Cavity: a Test Case for Automated Genome-Based Taxonomic Assignment.</title>
        <authorList>
            <person name="Coil D.A."/>
            <person name="Jospin G."/>
            <person name="Darling A.E."/>
            <person name="Wallis C."/>
            <person name="Davis I.J."/>
            <person name="Harris S."/>
            <person name="Eisen J.A."/>
            <person name="Holcombe L.J."/>
            <person name="O'Flynn C."/>
        </authorList>
    </citation>
    <scope>NUCLEOTIDE SEQUENCE [LARGE SCALE GENOMIC DNA]</scope>
    <source>
        <strain evidence="10 11">OH2822_COT-296</strain>
    </source>
</reference>
<evidence type="ECO:0000256" key="4">
    <source>
        <dbReference type="ARBA" id="ARBA00022475"/>
    </source>
</evidence>
<gene>
    <name evidence="10" type="ORF">EII35_10500</name>
</gene>
<keyword evidence="6 9" id="KW-1133">Transmembrane helix</keyword>
<dbReference type="InterPro" id="IPR001626">
    <property type="entry name" value="ABC_TroCD"/>
</dbReference>
<dbReference type="Pfam" id="PF00950">
    <property type="entry name" value="ABC-3"/>
    <property type="match status" value="1"/>
</dbReference>
<proteinExistence type="inferred from homology"/>
<feature type="transmembrane region" description="Helical" evidence="9">
    <location>
        <begin position="143"/>
        <end position="165"/>
    </location>
</feature>
<dbReference type="Gene3D" id="1.10.3470.10">
    <property type="entry name" value="ABC transporter involved in vitamin B12 uptake, BtuC"/>
    <property type="match status" value="1"/>
</dbReference>
<feature type="transmembrane region" description="Helical" evidence="9">
    <location>
        <begin position="6"/>
        <end position="27"/>
    </location>
</feature>
<feature type="transmembrane region" description="Helical" evidence="9">
    <location>
        <begin position="34"/>
        <end position="52"/>
    </location>
</feature>
<feature type="transmembrane region" description="Helical" evidence="9">
    <location>
        <begin position="58"/>
        <end position="79"/>
    </location>
</feature>
<dbReference type="GO" id="GO:0055085">
    <property type="term" value="P:transmembrane transport"/>
    <property type="evidence" value="ECO:0007669"/>
    <property type="project" value="InterPro"/>
</dbReference>
<evidence type="ECO:0000256" key="8">
    <source>
        <dbReference type="RuleBase" id="RU003943"/>
    </source>
</evidence>
<dbReference type="InterPro" id="IPR037294">
    <property type="entry name" value="ABC_BtuC-like"/>
</dbReference>
<organism evidence="10 11">
    <name type="scientific">Arachnia propionica</name>
    <dbReference type="NCBI Taxonomy" id="1750"/>
    <lineage>
        <taxon>Bacteria</taxon>
        <taxon>Bacillati</taxon>
        <taxon>Actinomycetota</taxon>
        <taxon>Actinomycetes</taxon>
        <taxon>Propionibacteriales</taxon>
        <taxon>Propionibacteriaceae</taxon>
        <taxon>Arachnia</taxon>
    </lineage>
</organism>
<evidence type="ECO:0000256" key="7">
    <source>
        <dbReference type="ARBA" id="ARBA00023136"/>
    </source>
</evidence>
<comment type="similarity">
    <text evidence="2 8">Belongs to the ABC-3 integral membrane protein family.</text>
</comment>
<accession>A0A3P1WQN5</accession>
<name>A0A3P1WQN5_9ACTN</name>
<dbReference type="SUPFAM" id="SSF81345">
    <property type="entry name" value="ABC transporter involved in vitamin B12 uptake, BtuC"/>
    <property type="match status" value="1"/>
</dbReference>
<comment type="subcellular location">
    <subcellularLocation>
        <location evidence="1 8">Cell membrane</location>
        <topology evidence="1 8">Multi-pass membrane protein</topology>
    </subcellularLocation>
</comment>
<keyword evidence="7 9" id="KW-0472">Membrane</keyword>
<evidence type="ECO:0000256" key="3">
    <source>
        <dbReference type="ARBA" id="ARBA00022448"/>
    </source>
</evidence>
<evidence type="ECO:0000256" key="6">
    <source>
        <dbReference type="ARBA" id="ARBA00022989"/>
    </source>
</evidence>
<feature type="transmembrane region" description="Helical" evidence="9">
    <location>
        <begin position="258"/>
        <end position="278"/>
    </location>
</feature>
<evidence type="ECO:0000313" key="11">
    <source>
        <dbReference type="Proteomes" id="UP000280935"/>
    </source>
</evidence>
<dbReference type="PANTHER" id="PTHR30477">
    <property type="entry name" value="ABC-TRANSPORTER METAL-BINDING PROTEIN"/>
    <property type="match status" value="1"/>
</dbReference>
<dbReference type="GO" id="GO:0010043">
    <property type="term" value="P:response to zinc ion"/>
    <property type="evidence" value="ECO:0007669"/>
    <property type="project" value="TreeGrafter"/>
</dbReference>
<evidence type="ECO:0000313" key="10">
    <source>
        <dbReference type="EMBL" id="RRD48929.1"/>
    </source>
</evidence>
<feature type="transmembrane region" description="Helical" evidence="9">
    <location>
        <begin position="91"/>
        <end position="110"/>
    </location>
</feature>
<keyword evidence="3 8" id="KW-0813">Transport</keyword>
<evidence type="ECO:0000256" key="5">
    <source>
        <dbReference type="ARBA" id="ARBA00022692"/>
    </source>
</evidence>
<dbReference type="PANTHER" id="PTHR30477:SF8">
    <property type="entry name" value="METAL TRANSPORT SYSTEM MEMBRANE PROTEIN CT_070-RELATED"/>
    <property type="match status" value="1"/>
</dbReference>
<feature type="transmembrane region" description="Helical" evidence="9">
    <location>
        <begin position="177"/>
        <end position="195"/>
    </location>
</feature>
<evidence type="ECO:0000256" key="9">
    <source>
        <dbReference type="SAM" id="Phobius"/>
    </source>
</evidence>
<sequence>MSLAHAVMFLALVTGLACSVPGSFLVLRRRSMMVDAISHAVLPGVVVGFWFTRDLSSPWLILGAAVAGLIVVASSEYLSRTGLVSGDAPQGLIFPALFSAGILLITMKFAHVKLDAHSVLVGELNYVALKQLTIGGIQLGPEYAWVMLGVLAVNVAVVVACFPALETTTFDHDFAKVRGLPVRGLMLTVTFLTTVTVTSAFYAVGAVLVISLMVVPAAAAALFARSLAHMLWISAGFAAVGALGGFWSAYVIDAPTSAGMALFYGLLFAVCLVVSRWVRARPTRPRPPADRATPIVRPA</sequence>
<dbReference type="RefSeq" id="WP_125228424.1">
    <property type="nucleotide sequence ID" value="NZ_RQYT01000026.1"/>
</dbReference>
<dbReference type="AlphaFoldDB" id="A0A3P1WQN5"/>